<evidence type="ECO:0008006" key="4">
    <source>
        <dbReference type="Google" id="ProtNLM"/>
    </source>
</evidence>
<name>A0A062V670_9EURY</name>
<organism evidence="2 3">
    <name type="scientific">Candidatus Methanoperedens nitratireducens</name>
    <dbReference type="NCBI Taxonomy" id="1392998"/>
    <lineage>
        <taxon>Archaea</taxon>
        <taxon>Methanobacteriati</taxon>
        <taxon>Methanobacteriota</taxon>
        <taxon>Stenosarchaea group</taxon>
        <taxon>Methanomicrobia</taxon>
        <taxon>Methanosarcinales</taxon>
        <taxon>ANME-2 cluster</taxon>
        <taxon>Candidatus Methanoperedentaceae</taxon>
        <taxon>Candidatus Methanoperedens</taxon>
    </lineage>
</organism>
<protein>
    <recommendedName>
        <fullName evidence="4">Intracellular proteinase inhibitor BsuPI domain-containing protein</fullName>
    </recommendedName>
</protein>
<dbReference type="AlphaFoldDB" id="A0A062V670"/>
<keyword evidence="1" id="KW-0812">Transmembrane</keyword>
<dbReference type="EMBL" id="JMIY01000007">
    <property type="protein sequence ID" value="KCZ70880.1"/>
    <property type="molecule type" value="Genomic_DNA"/>
</dbReference>
<gene>
    <name evidence="2" type="ORF">ANME2D_02906</name>
</gene>
<keyword evidence="1" id="KW-1133">Transmembrane helix</keyword>
<proteinExistence type="predicted"/>
<sequence>MKRQYILSGGIILLTVFFLLVLFKTSIPYGFLARSQTGELNLTIIPEKTQVEEGENFKIHLILSNADSKSINLWMLEEQVSYDILFSYQDGAKVSYNCGIIQRFPLTNENLITLQPGDSITATQDSSCWNLTKGAYTLSAVYHTGPAKDERITNPYWLGTVKSSNITIFVE</sequence>
<keyword evidence="1" id="KW-0472">Membrane</keyword>
<evidence type="ECO:0000313" key="3">
    <source>
        <dbReference type="Proteomes" id="UP000027153"/>
    </source>
</evidence>
<accession>A0A062V670</accession>
<dbReference type="Gene3D" id="2.60.40.2970">
    <property type="match status" value="1"/>
</dbReference>
<evidence type="ECO:0000256" key="1">
    <source>
        <dbReference type="SAM" id="Phobius"/>
    </source>
</evidence>
<dbReference type="OrthoDB" id="142620at2157"/>
<dbReference type="Proteomes" id="UP000027153">
    <property type="component" value="Unassembled WGS sequence"/>
</dbReference>
<comment type="caution">
    <text evidence="2">The sequence shown here is derived from an EMBL/GenBank/DDBJ whole genome shotgun (WGS) entry which is preliminary data.</text>
</comment>
<feature type="transmembrane region" description="Helical" evidence="1">
    <location>
        <begin position="6"/>
        <end position="23"/>
    </location>
</feature>
<reference evidence="2 3" key="1">
    <citation type="journal article" date="2013" name="Nature">
        <title>Anaerobic oxidation of methane coupled to nitrate reduction in a novel archaeal lineage.</title>
        <authorList>
            <person name="Haroon M.F."/>
            <person name="Hu S."/>
            <person name="Shi Y."/>
            <person name="Imelfort M."/>
            <person name="Keller J."/>
            <person name="Hugenholtz P."/>
            <person name="Yuan Z."/>
            <person name="Tyson G.W."/>
        </authorList>
    </citation>
    <scope>NUCLEOTIDE SEQUENCE [LARGE SCALE GENOMIC DNA]</scope>
    <source>
        <strain evidence="2 3">ANME-2d</strain>
    </source>
</reference>
<evidence type="ECO:0000313" key="2">
    <source>
        <dbReference type="EMBL" id="KCZ70880.1"/>
    </source>
</evidence>
<dbReference type="RefSeq" id="WP_048092867.1">
    <property type="nucleotide sequence ID" value="NZ_JMIY01000007.1"/>
</dbReference>
<keyword evidence="3" id="KW-1185">Reference proteome</keyword>